<dbReference type="Pfam" id="PF25880">
    <property type="entry name" value="WHD_CHMP7_1st"/>
    <property type="match status" value="1"/>
</dbReference>
<comment type="caution">
    <text evidence="2">The sequence shown here is derived from an EMBL/GenBank/DDBJ whole genome shotgun (WGS) entry which is preliminary data.</text>
</comment>
<feature type="region of interest" description="Disordered" evidence="1">
    <location>
        <begin position="411"/>
        <end position="439"/>
    </location>
</feature>
<dbReference type="STRING" id="4846.A0A367K224"/>
<dbReference type="PANTHER" id="PTHR22761:SF96">
    <property type="entry name" value="BCDNA.GH08385"/>
    <property type="match status" value="1"/>
</dbReference>
<organism evidence="2 3">
    <name type="scientific">Rhizopus stolonifer</name>
    <name type="common">Rhizopus nigricans</name>
    <dbReference type="NCBI Taxonomy" id="4846"/>
    <lineage>
        <taxon>Eukaryota</taxon>
        <taxon>Fungi</taxon>
        <taxon>Fungi incertae sedis</taxon>
        <taxon>Mucoromycota</taxon>
        <taxon>Mucoromycotina</taxon>
        <taxon>Mucoromycetes</taxon>
        <taxon>Mucorales</taxon>
        <taxon>Mucorineae</taxon>
        <taxon>Rhizopodaceae</taxon>
        <taxon>Rhizopus</taxon>
    </lineage>
</organism>
<proteinExistence type="predicted"/>
<dbReference type="InterPro" id="IPR005024">
    <property type="entry name" value="Snf7_fam"/>
</dbReference>
<dbReference type="GO" id="GO:0006900">
    <property type="term" value="P:vesicle budding from membrane"/>
    <property type="evidence" value="ECO:0007669"/>
    <property type="project" value="TreeGrafter"/>
</dbReference>
<sequence length="469" mass="53856">MTTKKHSKLKSYLSANYTEFADEQTSLRLNALYSDFSKIHAVNPYAYDANVEFWKCIILDCNQQGLLRTLEYATAIDKTTLPGDFHRPLKGKPLALSCVFDHMEKEKDIIQIEKFVEIYAPRLGWSEWFYNKISPWNYWVRSSTRHSLYVVIPTIALIAKSILSDHFNATIKRQTEHLLIFSEFKTKYAHHFINELSLTDKDLDLVLRYLNSQQGVAVADNVKGYGTTYKVIKFPPKQEEIATITKHDEAIINIRTTCHALSLQADELQRKSEEFGHLSVTEHKEGHAAKARYYLKRKKNLEQVLEKRLKSMETMDTVLIKIETSHDDIQVVQAFNAGAGTLRDLLGQDELSIETIHEIMAKVSDSLEDQKEVEEAMQTGMEDNSFDQDIERELAELVEKETKPPVIEPVVETPEIKETKPSPKKQTTTTIIPVESSSNSELARLNQMFTSIRNTQNVDKDKQKQLELA</sequence>
<keyword evidence="3" id="KW-1185">Reference proteome</keyword>
<dbReference type="Proteomes" id="UP000253551">
    <property type="component" value="Unassembled WGS sequence"/>
</dbReference>
<reference evidence="2 3" key="1">
    <citation type="journal article" date="2018" name="G3 (Bethesda)">
        <title>Phylogenetic and Phylogenomic Definition of Rhizopus Species.</title>
        <authorList>
            <person name="Gryganskyi A.P."/>
            <person name="Golan J."/>
            <person name="Dolatabadi S."/>
            <person name="Mondo S."/>
            <person name="Robb S."/>
            <person name="Idnurm A."/>
            <person name="Muszewska A."/>
            <person name="Steczkiewicz K."/>
            <person name="Masonjones S."/>
            <person name="Liao H.L."/>
            <person name="Gajdeczka M.T."/>
            <person name="Anike F."/>
            <person name="Vuek A."/>
            <person name="Anishchenko I.M."/>
            <person name="Voigt K."/>
            <person name="de Hoog G.S."/>
            <person name="Smith M.E."/>
            <person name="Heitman J."/>
            <person name="Vilgalys R."/>
            <person name="Stajich J.E."/>
        </authorList>
    </citation>
    <scope>NUCLEOTIDE SEQUENCE [LARGE SCALE GENOMIC DNA]</scope>
    <source>
        <strain evidence="2 3">LSU 92-RS-03</strain>
    </source>
</reference>
<dbReference type="Pfam" id="PF03357">
    <property type="entry name" value="Snf7"/>
    <property type="match status" value="1"/>
</dbReference>
<dbReference type="GO" id="GO:0000815">
    <property type="term" value="C:ESCRT III complex"/>
    <property type="evidence" value="ECO:0007669"/>
    <property type="project" value="TreeGrafter"/>
</dbReference>
<evidence type="ECO:0000313" key="3">
    <source>
        <dbReference type="Proteomes" id="UP000253551"/>
    </source>
</evidence>
<dbReference type="AlphaFoldDB" id="A0A367K224"/>
<dbReference type="EMBL" id="PJQM01002340">
    <property type="protein sequence ID" value="RCH96207.1"/>
    <property type="molecule type" value="Genomic_DNA"/>
</dbReference>
<gene>
    <name evidence="2" type="ORF">CU098_007677</name>
</gene>
<dbReference type="GO" id="GO:0009898">
    <property type="term" value="C:cytoplasmic side of plasma membrane"/>
    <property type="evidence" value="ECO:0007669"/>
    <property type="project" value="TreeGrafter"/>
</dbReference>
<feature type="compositionally biased region" description="Low complexity" evidence="1">
    <location>
        <begin position="424"/>
        <end position="433"/>
    </location>
</feature>
<name>A0A367K224_RHIST</name>
<dbReference type="Gene3D" id="6.10.140.1230">
    <property type="match status" value="1"/>
</dbReference>
<evidence type="ECO:0000256" key="1">
    <source>
        <dbReference type="SAM" id="MobiDB-lite"/>
    </source>
</evidence>
<evidence type="ECO:0008006" key="4">
    <source>
        <dbReference type="Google" id="ProtNLM"/>
    </source>
</evidence>
<dbReference type="GO" id="GO:0005771">
    <property type="term" value="C:multivesicular body"/>
    <property type="evidence" value="ECO:0007669"/>
    <property type="project" value="TreeGrafter"/>
</dbReference>
<dbReference type="GO" id="GO:0032511">
    <property type="term" value="P:late endosome to vacuole transport via multivesicular body sorting pathway"/>
    <property type="evidence" value="ECO:0007669"/>
    <property type="project" value="TreeGrafter"/>
</dbReference>
<dbReference type="PANTHER" id="PTHR22761">
    <property type="entry name" value="CHARGED MULTIVESICULAR BODY PROTEIN"/>
    <property type="match status" value="1"/>
</dbReference>
<accession>A0A367K224</accession>
<protein>
    <recommendedName>
        <fullName evidence="4">Charged multivesicular body protein 7</fullName>
    </recommendedName>
</protein>
<evidence type="ECO:0000313" key="2">
    <source>
        <dbReference type="EMBL" id="RCH96207.1"/>
    </source>
</evidence>
<dbReference type="OrthoDB" id="10250120at2759"/>